<dbReference type="eggNOG" id="COG1416">
    <property type="taxonomic scope" value="Bacteria"/>
</dbReference>
<feature type="signal peptide" evidence="1">
    <location>
        <begin position="1"/>
        <end position="22"/>
    </location>
</feature>
<dbReference type="Gene3D" id="3.40.1260.10">
    <property type="entry name" value="DsrEFH-like"/>
    <property type="match status" value="1"/>
</dbReference>
<evidence type="ECO:0000313" key="3">
    <source>
        <dbReference type="Proteomes" id="UP000000393"/>
    </source>
</evidence>
<dbReference type="InterPro" id="IPR003787">
    <property type="entry name" value="Sulphur_relay_DsrE/F-like"/>
</dbReference>
<keyword evidence="1" id="KW-0732">Signal</keyword>
<dbReference type="KEGG" id="nwa:Nwat_0733"/>
<dbReference type="PANTHER" id="PTHR37691:SF1">
    <property type="entry name" value="BLR3518 PROTEIN"/>
    <property type="match status" value="1"/>
</dbReference>
<keyword evidence="3" id="KW-1185">Reference proteome</keyword>
<protein>
    <submittedName>
        <fullName evidence="2">Uncharacterized protein</fullName>
    </submittedName>
</protein>
<sequence>MMNYGISIALIVGFAFAGGAMAAGGSQQKLAIQSAGQIHPVPQAAYQPDRKATYKVVFDLTQAAAKPNQLSPALERVARTVNLYASAGVPLEHLKFVAVAHGPATSIALDEVHYREQYGTANPNLLVIEELRKAGVDIAVCGQAVVEHHYAYEWVDPRVTLALSALTTIMDLQQQGYALMPL</sequence>
<dbReference type="PANTHER" id="PTHR37691">
    <property type="entry name" value="BLR3518 PROTEIN"/>
    <property type="match status" value="1"/>
</dbReference>
<reference evidence="2 3" key="1">
    <citation type="submission" date="2010-06" db="EMBL/GenBank/DDBJ databases">
        <title>Complete sequence of chromosome of Nitrosococcus watsoni C-113.</title>
        <authorList>
            <consortium name="US DOE Joint Genome Institute"/>
            <person name="Lucas S."/>
            <person name="Copeland A."/>
            <person name="Lapidus A."/>
            <person name="Cheng J.-F."/>
            <person name="Bruce D."/>
            <person name="Goodwin L."/>
            <person name="Pitluck S."/>
            <person name="Malfatti S.A."/>
            <person name="Chain P.S.G."/>
            <person name="Land M."/>
            <person name="Hauser L."/>
            <person name="Kyrpides N."/>
            <person name="Ivanova N."/>
            <person name="Cambell M.A."/>
            <person name="Heidelberg J.F."/>
            <person name="Klotz M.G."/>
            <person name="Woyke T."/>
        </authorList>
    </citation>
    <scope>NUCLEOTIDE SEQUENCE [LARGE SCALE GENOMIC DNA]</scope>
    <source>
        <strain evidence="2 3">C-113</strain>
    </source>
</reference>
<accession>D8KBS7</accession>
<dbReference type="EMBL" id="CP002086">
    <property type="protein sequence ID" value="ADJ27688.1"/>
    <property type="molecule type" value="Genomic_DNA"/>
</dbReference>
<dbReference type="SUPFAM" id="SSF75169">
    <property type="entry name" value="DsrEFH-like"/>
    <property type="match status" value="1"/>
</dbReference>
<gene>
    <name evidence="2" type="ordered locus">Nwat_0733</name>
</gene>
<proteinExistence type="predicted"/>
<feature type="chain" id="PRO_5003116773" evidence="1">
    <location>
        <begin position="23"/>
        <end position="182"/>
    </location>
</feature>
<dbReference type="Pfam" id="PF02635">
    <property type="entry name" value="DsrE"/>
    <property type="match status" value="1"/>
</dbReference>
<organism evidence="2 3">
    <name type="scientific">Nitrosococcus watsoni (strain C-113)</name>
    <dbReference type="NCBI Taxonomy" id="105559"/>
    <lineage>
        <taxon>Bacteria</taxon>
        <taxon>Pseudomonadati</taxon>
        <taxon>Pseudomonadota</taxon>
        <taxon>Gammaproteobacteria</taxon>
        <taxon>Chromatiales</taxon>
        <taxon>Chromatiaceae</taxon>
        <taxon>Nitrosococcus</taxon>
    </lineage>
</organism>
<evidence type="ECO:0000313" key="2">
    <source>
        <dbReference type="EMBL" id="ADJ27688.1"/>
    </source>
</evidence>
<dbReference type="Proteomes" id="UP000000393">
    <property type="component" value="Chromosome"/>
</dbReference>
<dbReference type="STRING" id="105559.Nwat_0733"/>
<name>D8KBS7_NITWC</name>
<dbReference type="HOGENOM" id="CLU_114489_1_0_6"/>
<dbReference type="AlphaFoldDB" id="D8KBS7"/>
<evidence type="ECO:0000256" key="1">
    <source>
        <dbReference type="SAM" id="SignalP"/>
    </source>
</evidence>
<dbReference type="RefSeq" id="WP_013219793.1">
    <property type="nucleotide sequence ID" value="NC_014315.1"/>
</dbReference>
<dbReference type="InterPro" id="IPR027396">
    <property type="entry name" value="DsrEFH-like"/>
</dbReference>